<dbReference type="InterPro" id="IPR020904">
    <property type="entry name" value="Sc_DH/Rdtase_CS"/>
</dbReference>
<accession>A0ABC8KKI9</accession>
<dbReference type="SUPFAM" id="SSF51735">
    <property type="entry name" value="NAD(P)-binding Rossmann-fold domains"/>
    <property type="match status" value="1"/>
</dbReference>
<evidence type="ECO:0000256" key="4">
    <source>
        <dbReference type="ARBA" id="ARBA00022640"/>
    </source>
</evidence>
<dbReference type="GO" id="GO:0016491">
    <property type="term" value="F:oxidoreductase activity"/>
    <property type="evidence" value="ECO:0007669"/>
    <property type="project" value="UniProtKB-KW"/>
</dbReference>
<dbReference type="GO" id="GO:0009507">
    <property type="term" value="C:chloroplast"/>
    <property type="evidence" value="ECO:0007669"/>
    <property type="project" value="UniProtKB-SubCell"/>
</dbReference>
<evidence type="ECO:0000256" key="2">
    <source>
        <dbReference type="ARBA" id="ARBA00006484"/>
    </source>
</evidence>
<gene>
    <name evidence="7" type="ORF">ERUC_LOCUS23201</name>
</gene>
<organism evidence="7 8">
    <name type="scientific">Eruca vesicaria subsp. sativa</name>
    <name type="common">Garden rocket</name>
    <name type="synonym">Eruca sativa</name>
    <dbReference type="NCBI Taxonomy" id="29727"/>
    <lineage>
        <taxon>Eukaryota</taxon>
        <taxon>Viridiplantae</taxon>
        <taxon>Streptophyta</taxon>
        <taxon>Embryophyta</taxon>
        <taxon>Tracheophyta</taxon>
        <taxon>Spermatophyta</taxon>
        <taxon>Magnoliopsida</taxon>
        <taxon>eudicotyledons</taxon>
        <taxon>Gunneridae</taxon>
        <taxon>Pentapetalae</taxon>
        <taxon>rosids</taxon>
        <taxon>malvids</taxon>
        <taxon>Brassicales</taxon>
        <taxon>Brassicaceae</taxon>
        <taxon>Brassiceae</taxon>
        <taxon>Eruca</taxon>
    </lineage>
</organism>
<dbReference type="CDD" id="cd05374">
    <property type="entry name" value="17beta-HSD-like_SDR_c"/>
    <property type="match status" value="1"/>
</dbReference>
<dbReference type="Gene3D" id="3.40.50.720">
    <property type="entry name" value="NAD(P)-binding Rossmann-like Domain"/>
    <property type="match status" value="1"/>
</dbReference>
<comment type="subcellular location">
    <subcellularLocation>
        <location evidence="1">Plastid</location>
        <location evidence="1">Chloroplast</location>
    </subcellularLocation>
</comment>
<evidence type="ECO:0000256" key="3">
    <source>
        <dbReference type="ARBA" id="ARBA00022528"/>
    </source>
</evidence>
<dbReference type="EMBL" id="CAKOAT010230710">
    <property type="protein sequence ID" value="CAH8357446.1"/>
    <property type="molecule type" value="Genomic_DNA"/>
</dbReference>
<dbReference type="AlphaFoldDB" id="A0ABC8KKI9"/>
<name>A0ABC8KKI9_ERUVS</name>
<dbReference type="InterPro" id="IPR036291">
    <property type="entry name" value="NAD(P)-bd_dom_sf"/>
</dbReference>
<dbReference type="InterPro" id="IPR002347">
    <property type="entry name" value="SDR_fam"/>
</dbReference>
<comment type="similarity">
    <text evidence="2 6">Belongs to the short-chain dehydrogenases/reductases (SDR) family.</text>
</comment>
<keyword evidence="5" id="KW-0560">Oxidoreductase</keyword>
<keyword evidence="8" id="KW-1185">Reference proteome</keyword>
<evidence type="ECO:0008006" key="9">
    <source>
        <dbReference type="Google" id="ProtNLM"/>
    </source>
</evidence>
<dbReference type="PRINTS" id="PR00080">
    <property type="entry name" value="SDRFAMILY"/>
</dbReference>
<keyword evidence="3" id="KW-0150">Chloroplast</keyword>
<keyword evidence="4" id="KW-0934">Plastid</keyword>
<protein>
    <recommendedName>
        <fullName evidence="9">3-oxoacyl-[acyl-carrier-protein] reductase</fullName>
    </recommendedName>
</protein>
<reference evidence="7 8" key="1">
    <citation type="submission" date="2022-03" db="EMBL/GenBank/DDBJ databases">
        <authorList>
            <person name="Macdonald S."/>
            <person name="Ahmed S."/>
            <person name="Newling K."/>
        </authorList>
    </citation>
    <scope>NUCLEOTIDE SEQUENCE [LARGE SCALE GENOMIC DNA]</scope>
</reference>
<dbReference type="PANTHER" id="PTHR44169">
    <property type="entry name" value="NADPH-DEPENDENT 1-ACYLDIHYDROXYACETONE PHOSPHATE REDUCTASE"/>
    <property type="match status" value="1"/>
</dbReference>
<comment type="caution">
    <text evidence="7">The sequence shown here is derived from an EMBL/GenBank/DDBJ whole genome shotgun (WGS) entry which is preliminary data.</text>
</comment>
<dbReference type="FunFam" id="3.40.50.720:FF:000261">
    <property type="entry name" value="NADPH-dependent 1-acyldihydroxyacetone phosphate reductase"/>
    <property type="match status" value="1"/>
</dbReference>
<sequence length="336" mass="37078">MATQLGLFLGLNKRNVVTRQQLAPRPNPRKVSIVAQSRGLRMESANAGPVVLVTGCSHGGIGHALAREFAENGCRVVATSRSRSKMTDLEQDPRLFVQELDVRSEQSVNKVLSNVIDKFGQIDVLVNNAGIQCVGPLAEIPISAMENTFDTNVFGTLRMTQAVVPHMVCKKKGKIVNVGSVSVMSPSPWAGVYTGTKAAIHALTDSLRLELEPFGIDVIDVVPGGIRSNLANSAVAVFKKMPELRLYKPYEEAIIERAFFFQRRKPTPTETFAKDTVAAVLKKNPPAWFSSGRYSTFMAIMYHMPIWYKDFLQKKSLMKKVNHVKACSESDNVLLE</sequence>
<evidence type="ECO:0000256" key="6">
    <source>
        <dbReference type="RuleBase" id="RU000363"/>
    </source>
</evidence>
<proteinExistence type="inferred from homology"/>
<evidence type="ECO:0000313" key="8">
    <source>
        <dbReference type="Proteomes" id="UP001642260"/>
    </source>
</evidence>
<evidence type="ECO:0000256" key="5">
    <source>
        <dbReference type="ARBA" id="ARBA00023002"/>
    </source>
</evidence>
<dbReference type="Pfam" id="PF00106">
    <property type="entry name" value="adh_short"/>
    <property type="match status" value="1"/>
</dbReference>
<evidence type="ECO:0000256" key="1">
    <source>
        <dbReference type="ARBA" id="ARBA00004229"/>
    </source>
</evidence>
<dbReference type="PROSITE" id="PS00061">
    <property type="entry name" value="ADH_SHORT"/>
    <property type="match status" value="1"/>
</dbReference>
<dbReference type="PANTHER" id="PTHR44169:SF12">
    <property type="entry name" value="3-OXOACYL-[ACYL-CARRIER-PROTEIN] REDUCTASE"/>
    <property type="match status" value="1"/>
</dbReference>
<dbReference type="Proteomes" id="UP001642260">
    <property type="component" value="Unassembled WGS sequence"/>
</dbReference>
<dbReference type="PRINTS" id="PR00081">
    <property type="entry name" value="GDHRDH"/>
</dbReference>
<evidence type="ECO:0000313" key="7">
    <source>
        <dbReference type="EMBL" id="CAH8357446.1"/>
    </source>
</evidence>